<organism evidence="2 3">
    <name type="scientific">Sphingomonas sanxanigenens DSM 19645 = NX02</name>
    <dbReference type="NCBI Taxonomy" id="1123269"/>
    <lineage>
        <taxon>Bacteria</taxon>
        <taxon>Pseudomonadati</taxon>
        <taxon>Pseudomonadota</taxon>
        <taxon>Alphaproteobacteria</taxon>
        <taxon>Sphingomonadales</taxon>
        <taxon>Sphingomonadaceae</taxon>
        <taxon>Sphingomonas</taxon>
    </lineage>
</organism>
<dbReference type="EMBL" id="CP006644">
    <property type="protein sequence ID" value="AHE56563.1"/>
    <property type="molecule type" value="Genomic_DNA"/>
</dbReference>
<evidence type="ECO:0000313" key="2">
    <source>
        <dbReference type="EMBL" id="AHE56563.1"/>
    </source>
</evidence>
<dbReference type="GO" id="GO:0004713">
    <property type="term" value="F:protein tyrosine kinase activity"/>
    <property type="evidence" value="ECO:0007669"/>
    <property type="project" value="TreeGrafter"/>
</dbReference>
<proteinExistence type="predicted"/>
<sequence>MEKMRRIKPLFFVTVIVPVLLAVLYYGLFASDVYISESRFIVRSPDKPATTGLGVLLKSTGFANAGDEIYAAQSFVLSRDALQALNSKGAFVQAYTNPSISIFDRFNPTGFSGSGEDLYDYYEKQVKIDQDTTSSIVTMTVRAFTPQDARRFNEQLLEMAEATVNKLNERGKQDLIRFAQTEVDDAKAKSQNAAVALSAYRNQAGVVDPEKQAQVQIQMISKLQDELIATRTQLRQLRAFTPQNPQIEVLDIRAKGLAAEIDDQLGQVAGSSKSLSSRAARYQRLYLESQFADKQLGSAMASLEEARNEARRKQAYVERIVQPNLPDDPLEPRRLRGILSTLILGLAAWAIISMLVAGMLEHRD</sequence>
<name>W0AJW0_9SPHN</name>
<keyword evidence="1" id="KW-1133">Transmembrane helix</keyword>
<dbReference type="KEGG" id="ssan:NX02_24780"/>
<dbReference type="STRING" id="1123269.NX02_24780"/>
<protein>
    <submittedName>
        <fullName evidence="2">WcbD protein</fullName>
    </submittedName>
</protein>
<keyword evidence="1" id="KW-0472">Membrane</keyword>
<evidence type="ECO:0000256" key="1">
    <source>
        <dbReference type="SAM" id="Phobius"/>
    </source>
</evidence>
<keyword evidence="3" id="KW-1185">Reference proteome</keyword>
<dbReference type="eggNOG" id="COG3524">
    <property type="taxonomic scope" value="Bacteria"/>
</dbReference>
<keyword evidence="1" id="KW-0812">Transmembrane</keyword>
<dbReference type="PATRIC" id="fig|1123269.5.peg.4858"/>
<dbReference type="Proteomes" id="UP000018851">
    <property type="component" value="Chromosome"/>
</dbReference>
<dbReference type="HOGENOM" id="CLU_027864_0_1_5"/>
<feature type="transmembrane region" description="Helical" evidence="1">
    <location>
        <begin position="338"/>
        <end position="360"/>
    </location>
</feature>
<dbReference type="AlphaFoldDB" id="W0AJW0"/>
<evidence type="ECO:0000313" key="3">
    <source>
        <dbReference type="Proteomes" id="UP000018851"/>
    </source>
</evidence>
<reference evidence="2 3" key="1">
    <citation type="submission" date="2013-07" db="EMBL/GenBank/DDBJ databases">
        <title>Completed genome of Sphingomonas sanxanigenens NX02.</title>
        <authorList>
            <person name="Ma T."/>
            <person name="Huang H."/>
            <person name="Wu M."/>
            <person name="Li X."/>
            <person name="Li G."/>
        </authorList>
    </citation>
    <scope>NUCLEOTIDE SEQUENCE [LARGE SCALE GENOMIC DNA]</scope>
    <source>
        <strain evidence="2 3">NX02</strain>
    </source>
</reference>
<accession>W0AJW0</accession>
<dbReference type="InterPro" id="IPR050445">
    <property type="entry name" value="Bact_polysacc_biosynth/exp"/>
</dbReference>
<dbReference type="PANTHER" id="PTHR32309:SF13">
    <property type="entry name" value="FERRIC ENTEROBACTIN TRANSPORT PROTEIN FEPE"/>
    <property type="match status" value="1"/>
</dbReference>
<gene>
    <name evidence="2" type="ORF">NX02_24780</name>
</gene>
<dbReference type="PANTHER" id="PTHR32309">
    <property type="entry name" value="TYROSINE-PROTEIN KINASE"/>
    <property type="match status" value="1"/>
</dbReference>
<dbReference type="GO" id="GO:0005886">
    <property type="term" value="C:plasma membrane"/>
    <property type="evidence" value="ECO:0007669"/>
    <property type="project" value="TreeGrafter"/>
</dbReference>